<dbReference type="GeneID" id="41900706"/>
<dbReference type="InterPro" id="IPR003497">
    <property type="entry name" value="BRO_N_domain"/>
</dbReference>
<dbReference type="Proteomes" id="UP000232922">
    <property type="component" value="Genome"/>
</dbReference>
<feature type="domain" description="Bro-N" evidence="1">
    <location>
        <begin position="20"/>
        <end position="144"/>
    </location>
</feature>
<dbReference type="SMART" id="SM01040">
    <property type="entry name" value="Bro-N"/>
    <property type="match status" value="1"/>
</dbReference>
<name>A0A171PVK6_9VIRU</name>
<dbReference type="EMBL" id="KJ755191">
    <property type="protein sequence ID" value="AJP09070.1"/>
    <property type="molecule type" value="Genomic_DNA"/>
</dbReference>
<dbReference type="PROSITE" id="PS51750">
    <property type="entry name" value="BRO_N"/>
    <property type="match status" value="1"/>
</dbReference>
<sequence>MVSLITDRYVWYDEDSEVQILQIQRNTRTTDSVPVFNYDYYIPAEEVANILGYEDTTLAIDKHVNIRWVRLWGHLMSTLKNSSDKTLKESYDALSIPSHWRFDTRFVSVVGVYALIVHSEDANRADGFHTWFFDSVLSNVISSTTMRDIMLGIFDR</sequence>
<organism evidence="2 3">
    <name type="scientific">Heliothis virescens ascovirus 3f</name>
    <dbReference type="NCBI Taxonomy" id="328614"/>
    <lineage>
        <taxon>Viruses</taxon>
        <taxon>Varidnaviria</taxon>
        <taxon>Bamfordvirae</taxon>
        <taxon>Nucleocytoviricota</taxon>
        <taxon>Megaviricetes</taxon>
        <taxon>Pimascovirales</taxon>
        <taxon>Pimascovirales incertae sedis</taxon>
        <taxon>Ascoviridae</taxon>
        <taxon>Ascovirus</taxon>
        <taxon>Ascovirus hvav3a</taxon>
    </lineage>
</organism>
<evidence type="ECO:0000313" key="3">
    <source>
        <dbReference type="Proteomes" id="UP000232922"/>
    </source>
</evidence>
<evidence type="ECO:0000259" key="1">
    <source>
        <dbReference type="PROSITE" id="PS51750"/>
    </source>
</evidence>
<protein>
    <submittedName>
        <fullName evidence="2">Bro12</fullName>
    </submittedName>
</protein>
<evidence type="ECO:0000313" key="2">
    <source>
        <dbReference type="EMBL" id="AJP09070.1"/>
    </source>
</evidence>
<dbReference type="Pfam" id="PF02498">
    <property type="entry name" value="Bro-N"/>
    <property type="match status" value="1"/>
</dbReference>
<proteinExistence type="predicted"/>
<reference evidence="3" key="1">
    <citation type="submission" date="2014-04" db="EMBL/GenBank/DDBJ databases">
        <authorList>
            <person name="Wei Y."/>
            <person name="Huang G."/>
            <person name="Cheng X."/>
        </authorList>
    </citation>
    <scope>NUCLEOTIDE SEQUENCE [LARGE SCALE GENOMIC DNA]</scope>
</reference>
<dbReference type="KEGG" id="vg:41900706"/>
<dbReference type="RefSeq" id="YP_009701570.1">
    <property type="nucleotide sequence ID" value="NC_044938.1"/>
</dbReference>
<accession>A0A171PVK6</accession>